<dbReference type="InterPro" id="IPR006549">
    <property type="entry name" value="HAD-SF_hydro_IIIA"/>
</dbReference>
<dbReference type="AlphaFoldDB" id="A0A8B7Z7M8"/>
<sequence length="416" mass="46657">MPKRGPSTRIADATAAKKAKAAEADPDLEFDAEWSDYGPRAGSKNLPPVFVLTGPGIKGSEKIAGFDIDMTLIVPASGRTFPTGPSDWKFIHDEVKPKLQSEHKAGYKIVLFTNQRGMEKDHTPPAGWKGKVKKIINELNIPIQVFVATGENDMRKPGTRMWDVMVKDHNEGIQPDMSASYYVGDAAGRPKDWAPGKKRDFSCGDRMFAANVGIKFMTPEEYFFDEKPAPFSWHSVDPAEVVKSSKEKRKDTYHSKDKELVIMVGLPASGKSSFVKKYLLPHGYVHVNRDTLTTPAKCLAATKEAIKNGQSVVIDNTNPSVSARSDYIDLATKAKYKVRCFVMDTPIELAHHLNYVRQTQTNGKVRRIPNVGYNVYKKNYQEPKKSEKIEDIVRIPFEPTFESDKDKKLFLQWTGD</sequence>
<dbReference type="Gene3D" id="3.40.50.1000">
    <property type="entry name" value="HAD superfamily/HAD-like"/>
    <property type="match status" value="1"/>
</dbReference>
<gene>
    <name evidence="3" type="primary">LOC110985150</name>
</gene>
<dbReference type="RefSeq" id="XP_022101659.1">
    <property type="nucleotide sequence ID" value="XM_022245967.1"/>
</dbReference>
<dbReference type="GeneID" id="110985150"/>
<dbReference type="SUPFAM" id="SSF56784">
    <property type="entry name" value="HAD-like"/>
    <property type="match status" value="1"/>
</dbReference>
<evidence type="ECO:0000256" key="1">
    <source>
        <dbReference type="SAM" id="MobiDB-lite"/>
    </source>
</evidence>
<dbReference type="PANTHER" id="PTHR12083">
    <property type="entry name" value="BIFUNCTIONAL POLYNUCLEOTIDE PHOSPHATASE/KINASE"/>
    <property type="match status" value="1"/>
</dbReference>
<feature type="region of interest" description="Disordered" evidence="1">
    <location>
        <begin position="1"/>
        <end position="25"/>
    </location>
</feature>
<proteinExistence type="predicted"/>
<dbReference type="InterPro" id="IPR013954">
    <property type="entry name" value="PNK3P"/>
</dbReference>
<dbReference type="OMA" id="SDRMFAA"/>
<dbReference type="GO" id="GO:0046403">
    <property type="term" value="F:polynucleotide 3'-phosphatase activity"/>
    <property type="evidence" value="ECO:0007669"/>
    <property type="project" value="TreeGrafter"/>
</dbReference>
<dbReference type="NCBIfam" id="TIGR01664">
    <property type="entry name" value="DNA-3'-Pase"/>
    <property type="match status" value="1"/>
</dbReference>
<dbReference type="NCBIfam" id="TIGR01662">
    <property type="entry name" value="HAD-SF-IIIA"/>
    <property type="match status" value="1"/>
</dbReference>
<accession>A0A8B7Z7M8</accession>
<dbReference type="InterPro" id="IPR027417">
    <property type="entry name" value="P-loop_NTPase"/>
</dbReference>
<dbReference type="Proteomes" id="UP000694845">
    <property type="component" value="Unplaced"/>
</dbReference>
<dbReference type="InterPro" id="IPR036412">
    <property type="entry name" value="HAD-like_sf"/>
</dbReference>
<dbReference type="FunFam" id="3.40.50.300:FF:000737">
    <property type="entry name" value="Bifunctional polynucleotide phosphatase/kinase"/>
    <property type="match status" value="1"/>
</dbReference>
<keyword evidence="2" id="KW-1185">Reference proteome</keyword>
<protein>
    <submittedName>
        <fullName evidence="3">Bifunctional polynucleotide phosphatase/kinase-like</fullName>
    </submittedName>
</protein>
<dbReference type="GO" id="GO:0046404">
    <property type="term" value="F:ATP-dependent polydeoxyribonucleotide 5'-hydroxyl-kinase activity"/>
    <property type="evidence" value="ECO:0007669"/>
    <property type="project" value="TreeGrafter"/>
</dbReference>
<dbReference type="FunFam" id="3.40.50.1000:FF:000078">
    <property type="entry name" value="Bifunctional polynucleotide phosphatase/kinase"/>
    <property type="match status" value="1"/>
</dbReference>
<dbReference type="InterPro" id="IPR006551">
    <property type="entry name" value="Polynucleotide_phosphatase"/>
</dbReference>
<dbReference type="SUPFAM" id="SSF52540">
    <property type="entry name" value="P-loop containing nucleoside triphosphate hydrolases"/>
    <property type="match status" value="1"/>
</dbReference>
<dbReference type="Pfam" id="PF08645">
    <property type="entry name" value="PNK3P"/>
    <property type="match status" value="1"/>
</dbReference>
<dbReference type="GO" id="GO:0006281">
    <property type="term" value="P:DNA repair"/>
    <property type="evidence" value="ECO:0007669"/>
    <property type="project" value="TreeGrafter"/>
</dbReference>
<organism evidence="2 3">
    <name type="scientific">Acanthaster planci</name>
    <name type="common">Crown-of-thorns starfish</name>
    <dbReference type="NCBI Taxonomy" id="133434"/>
    <lineage>
        <taxon>Eukaryota</taxon>
        <taxon>Metazoa</taxon>
        <taxon>Echinodermata</taxon>
        <taxon>Eleutherozoa</taxon>
        <taxon>Asterozoa</taxon>
        <taxon>Asteroidea</taxon>
        <taxon>Valvatacea</taxon>
        <taxon>Valvatida</taxon>
        <taxon>Acanthasteridae</taxon>
        <taxon>Acanthaster</taxon>
    </lineage>
</organism>
<dbReference type="Gene3D" id="3.40.50.300">
    <property type="entry name" value="P-loop containing nucleotide triphosphate hydrolases"/>
    <property type="match status" value="1"/>
</dbReference>
<name>A0A8B7Z7M8_ACAPL</name>
<dbReference type="CDD" id="cd01625">
    <property type="entry name" value="HAD_PNP"/>
    <property type="match status" value="1"/>
</dbReference>
<dbReference type="PANTHER" id="PTHR12083:SF18">
    <property type="entry name" value="BIFUNCTIONAL POLYNUCLEOTIDE PHOSPHATASE_KINASE"/>
    <property type="match status" value="1"/>
</dbReference>
<dbReference type="GO" id="GO:0005634">
    <property type="term" value="C:nucleus"/>
    <property type="evidence" value="ECO:0007669"/>
    <property type="project" value="TreeGrafter"/>
</dbReference>
<evidence type="ECO:0000313" key="2">
    <source>
        <dbReference type="Proteomes" id="UP000694845"/>
    </source>
</evidence>
<evidence type="ECO:0000313" key="3">
    <source>
        <dbReference type="RefSeq" id="XP_022101659.1"/>
    </source>
</evidence>
<dbReference type="KEGG" id="aplc:110985150"/>
<dbReference type="OrthoDB" id="19045at2759"/>
<dbReference type="GO" id="GO:0003690">
    <property type="term" value="F:double-stranded DNA binding"/>
    <property type="evidence" value="ECO:0007669"/>
    <property type="project" value="TreeGrafter"/>
</dbReference>
<dbReference type="InterPro" id="IPR023214">
    <property type="entry name" value="HAD_sf"/>
</dbReference>
<dbReference type="Pfam" id="PF13671">
    <property type="entry name" value="AAA_33"/>
    <property type="match status" value="1"/>
</dbReference>
<reference evidence="3" key="1">
    <citation type="submission" date="2025-08" db="UniProtKB">
        <authorList>
            <consortium name="RefSeq"/>
        </authorList>
    </citation>
    <scope>IDENTIFICATION</scope>
</reference>